<accession>A0A544QVU5</accession>
<dbReference type="InterPro" id="IPR051056">
    <property type="entry name" value="Glycosyl_Hydrolase_73"/>
</dbReference>
<keyword evidence="3" id="KW-0472">Membrane</keyword>
<keyword evidence="1" id="KW-0378">Hydrolase</keyword>
<dbReference type="GO" id="GO:0004040">
    <property type="term" value="F:amidase activity"/>
    <property type="evidence" value="ECO:0007669"/>
    <property type="project" value="InterPro"/>
</dbReference>
<comment type="caution">
    <text evidence="5">The sequence shown here is derived from an EMBL/GenBank/DDBJ whole genome shotgun (WGS) entry which is preliminary data.</text>
</comment>
<sequence>MKKSPKGKSTIISNAKKYCDDVLYTFENRKKEKDTNKHNNKTKSQKTKGKERKKKTVKSKSSKGKVSVKRDIFVIITVMIIFGLIYSVFGKRYLNEMDRDDFINTITPMAEEIYEDYGVLPSITISQAAIESNWGKSKLSEDAYNLFGIKADSSWSGKSVVMSTKENYNDTIDASFRKYSSYRESIIDYAEFLKKNKRYTDSGFFKAKDYKGQAQALEDAGYATKENEKGEKIYADVLINTIESYELYKIDEKIKNN</sequence>
<name>A0A544QVU5_9FIRM</name>
<keyword evidence="3" id="KW-0812">Transmembrane</keyword>
<feature type="transmembrane region" description="Helical" evidence="3">
    <location>
        <begin position="72"/>
        <end position="89"/>
    </location>
</feature>
<dbReference type="AlphaFoldDB" id="A0A544QVU5"/>
<evidence type="ECO:0000259" key="4">
    <source>
        <dbReference type="SMART" id="SM00047"/>
    </source>
</evidence>
<protein>
    <submittedName>
        <fullName evidence="5">Mannosyl-glycoprotein endo-beta-N-acetylglucosamidase</fullName>
    </submittedName>
</protein>
<dbReference type="InterPro" id="IPR002901">
    <property type="entry name" value="MGlyc_endo_b_GlcNAc-like_dom"/>
</dbReference>
<evidence type="ECO:0000256" key="1">
    <source>
        <dbReference type="ARBA" id="ARBA00022801"/>
    </source>
</evidence>
<feature type="domain" description="Mannosyl-glycoprotein endo-beta-N-acetylglucosamidase-like" evidence="4">
    <location>
        <begin position="88"/>
        <end position="251"/>
    </location>
</feature>
<dbReference type="SMART" id="SM00047">
    <property type="entry name" value="LYZ2"/>
    <property type="match status" value="1"/>
</dbReference>
<organism evidence="5 6">
    <name type="scientific">Peptacetobacter hominis</name>
    <dbReference type="NCBI Taxonomy" id="2743610"/>
    <lineage>
        <taxon>Bacteria</taxon>
        <taxon>Bacillati</taxon>
        <taxon>Bacillota</taxon>
        <taxon>Clostridia</taxon>
        <taxon>Peptostreptococcales</taxon>
        <taxon>Peptostreptococcaceae</taxon>
        <taxon>Peptacetobacter</taxon>
    </lineage>
</organism>
<feature type="compositionally biased region" description="Basic residues" evidence="2">
    <location>
        <begin position="38"/>
        <end position="62"/>
    </location>
</feature>
<proteinExistence type="predicted"/>
<evidence type="ECO:0000256" key="3">
    <source>
        <dbReference type="SAM" id="Phobius"/>
    </source>
</evidence>
<gene>
    <name evidence="5" type="ORF">EXD82_04115</name>
</gene>
<keyword evidence="6" id="KW-1185">Reference proteome</keyword>
<dbReference type="OrthoDB" id="977752at2"/>
<evidence type="ECO:0000256" key="2">
    <source>
        <dbReference type="SAM" id="MobiDB-lite"/>
    </source>
</evidence>
<dbReference type="EMBL" id="SGJB01000006">
    <property type="protein sequence ID" value="TQQ84819.1"/>
    <property type="molecule type" value="Genomic_DNA"/>
</dbReference>
<dbReference type="PANTHER" id="PTHR33308">
    <property type="entry name" value="PEPTIDOGLYCAN HYDROLASE FLGJ"/>
    <property type="match status" value="1"/>
</dbReference>
<dbReference type="RefSeq" id="WP_142535648.1">
    <property type="nucleotide sequence ID" value="NZ_SGJB01000006.1"/>
</dbReference>
<evidence type="ECO:0000313" key="6">
    <source>
        <dbReference type="Proteomes" id="UP000317863"/>
    </source>
</evidence>
<dbReference type="Pfam" id="PF01832">
    <property type="entry name" value="Glucosaminidase"/>
    <property type="match status" value="1"/>
</dbReference>
<dbReference type="Gene3D" id="1.10.530.10">
    <property type="match status" value="1"/>
</dbReference>
<evidence type="ECO:0000313" key="5">
    <source>
        <dbReference type="EMBL" id="TQQ84819.1"/>
    </source>
</evidence>
<dbReference type="Proteomes" id="UP000317863">
    <property type="component" value="Unassembled WGS sequence"/>
</dbReference>
<dbReference type="PANTHER" id="PTHR33308:SF9">
    <property type="entry name" value="PEPTIDOGLYCAN HYDROLASE FLGJ"/>
    <property type="match status" value="1"/>
</dbReference>
<keyword evidence="3" id="KW-1133">Transmembrane helix</keyword>
<feature type="region of interest" description="Disordered" evidence="2">
    <location>
        <begin position="30"/>
        <end position="62"/>
    </location>
</feature>
<reference evidence="5 6" key="1">
    <citation type="submission" date="2019-02" db="EMBL/GenBank/DDBJ databases">
        <title>Peptostreptococcaceae bacterium ZHW00191 nov., a new bacterium isolated from the human gut.</title>
        <authorList>
            <person name="Zhou H.-W."/>
            <person name="Chen X.-J."/>
        </authorList>
    </citation>
    <scope>NUCLEOTIDE SEQUENCE [LARGE SCALE GENOMIC DNA]</scope>
    <source>
        <strain evidence="5 6">ZHW00191</strain>
    </source>
</reference>